<dbReference type="Pfam" id="PF02780">
    <property type="entry name" value="Transketolase_C"/>
    <property type="match status" value="1"/>
</dbReference>
<evidence type="ECO:0000256" key="3">
    <source>
        <dbReference type="ARBA" id="ARBA00023052"/>
    </source>
</evidence>
<accession>A0A1X7K601</accession>
<dbReference type="InterPro" id="IPR033248">
    <property type="entry name" value="Transketolase_C"/>
</dbReference>
<dbReference type="CDD" id="cd07033">
    <property type="entry name" value="TPP_PYR_DXS_TK_like"/>
    <property type="match status" value="1"/>
</dbReference>
<dbReference type="SUPFAM" id="SSF52518">
    <property type="entry name" value="Thiamin diphosphate-binding fold (THDP-binding)"/>
    <property type="match status" value="1"/>
</dbReference>
<dbReference type="InterPro" id="IPR029061">
    <property type="entry name" value="THDP-binding"/>
</dbReference>
<dbReference type="FunFam" id="3.40.50.970:FF:000129">
    <property type="entry name" value="Transketolase"/>
    <property type="match status" value="1"/>
</dbReference>
<protein>
    <submittedName>
        <fullName evidence="5">Transketolase</fullName>
    </submittedName>
</protein>
<proteinExistence type="inferred from homology"/>
<name>A0A1X7K601_9BACT</name>
<dbReference type="Proteomes" id="UP000193355">
    <property type="component" value="Unassembled WGS sequence"/>
</dbReference>
<keyword evidence="3" id="KW-0786">Thiamine pyrophosphate</keyword>
<organism evidence="5 6">
    <name type="scientific">Dethiosulfovibrio salsuginis</name>
    <dbReference type="NCBI Taxonomy" id="561720"/>
    <lineage>
        <taxon>Bacteria</taxon>
        <taxon>Thermotogati</taxon>
        <taxon>Synergistota</taxon>
        <taxon>Synergistia</taxon>
        <taxon>Synergistales</taxon>
        <taxon>Dethiosulfovibrionaceae</taxon>
        <taxon>Dethiosulfovibrio</taxon>
    </lineage>
</organism>
<dbReference type="EMBL" id="FXBB01000021">
    <property type="protein sequence ID" value="SMG36208.1"/>
    <property type="molecule type" value="Genomic_DNA"/>
</dbReference>
<dbReference type="Gene3D" id="3.40.50.970">
    <property type="match status" value="1"/>
</dbReference>
<dbReference type="InterPro" id="IPR005475">
    <property type="entry name" value="Transketolase-like_Pyr-bd"/>
</dbReference>
<gene>
    <name evidence="5" type="ORF">SAMN06275492_12128</name>
</gene>
<comment type="similarity">
    <text evidence="2">Belongs to the transketolase family.</text>
</comment>
<dbReference type="RefSeq" id="WP_085544932.1">
    <property type="nucleotide sequence ID" value="NZ_FXBB01000021.1"/>
</dbReference>
<evidence type="ECO:0000256" key="1">
    <source>
        <dbReference type="ARBA" id="ARBA00001964"/>
    </source>
</evidence>
<dbReference type="Gene3D" id="3.40.50.920">
    <property type="match status" value="1"/>
</dbReference>
<feature type="domain" description="Transketolase-like pyrimidine-binding" evidence="4">
    <location>
        <begin position="3"/>
        <end position="168"/>
    </location>
</feature>
<dbReference type="Pfam" id="PF02779">
    <property type="entry name" value="Transket_pyr"/>
    <property type="match status" value="1"/>
</dbReference>
<dbReference type="PANTHER" id="PTHR43825">
    <property type="entry name" value="PYRUVATE DEHYDROGENASE E1 COMPONENT"/>
    <property type="match status" value="1"/>
</dbReference>
<evidence type="ECO:0000313" key="6">
    <source>
        <dbReference type="Proteomes" id="UP000193355"/>
    </source>
</evidence>
<sequence length="312" mass="33131">MADTIKDVLCRSLVGLAEEDDNMVVLKADGVSPWLSGFEKVFPDRCFNLGMAELDLVSTAAGMASAGKKPWVFSTASRLVGRAYDALRTAVALPGLPVKVVTFYGGVSAGEDGAVSQILEDLSLMRSLPGMSVWVPCDGLSCGPILKEAYKSDGPAYVRLSATDMPDVYDGQSLQAEVLGAVSLRAGDGVTLCACGIMVHEALRAASILAQQDITAEVLDCRSLSPLPERAILDSVHRTGCCVVAEEHSSRGGLGEAVASMLCKNYPVSCRFVSIEGRPGQSGSPRDLLEYYGLTYQQIVGAAVEAWTMRRR</sequence>
<dbReference type="OrthoDB" id="9803371at2"/>
<keyword evidence="6" id="KW-1185">Reference proteome</keyword>
<evidence type="ECO:0000313" key="5">
    <source>
        <dbReference type="EMBL" id="SMG36208.1"/>
    </source>
</evidence>
<dbReference type="STRING" id="561720.SAMN06275492_12128"/>
<dbReference type="SUPFAM" id="SSF52922">
    <property type="entry name" value="TK C-terminal domain-like"/>
    <property type="match status" value="1"/>
</dbReference>
<dbReference type="AlphaFoldDB" id="A0A1X7K601"/>
<comment type="cofactor">
    <cofactor evidence="1">
        <name>thiamine diphosphate</name>
        <dbReference type="ChEBI" id="CHEBI:58937"/>
    </cofactor>
</comment>
<dbReference type="InterPro" id="IPR051157">
    <property type="entry name" value="PDH/Transketolase"/>
</dbReference>
<dbReference type="PANTHER" id="PTHR43825:SF1">
    <property type="entry name" value="TRANSKETOLASE-LIKE PYRIMIDINE-BINDING DOMAIN-CONTAINING PROTEIN"/>
    <property type="match status" value="1"/>
</dbReference>
<dbReference type="InterPro" id="IPR009014">
    <property type="entry name" value="Transketo_C/PFOR_II"/>
</dbReference>
<evidence type="ECO:0000259" key="4">
    <source>
        <dbReference type="SMART" id="SM00861"/>
    </source>
</evidence>
<dbReference type="SMART" id="SM00861">
    <property type="entry name" value="Transket_pyr"/>
    <property type="match status" value="1"/>
</dbReference>
<evidence type="ECO:0000256" key="2">
    <source>
        <dbReference type="ARBA" id="ARBA00007131"/>
    </source>
</evidence>
<reference evidence="6" key="1">
    <citation type="submission" date="2017-04" db="EMBL/GenBank/DDBJ databases">
        <authorList>
            <person name="Varghese N."/>
            <person name="Submissions S."/>
        </authorList>
    </citation>
    <scope>NUCLEOTIDE SEQUENCE [LARGE SCALE GENOMIC DNA]</scope>
    <source>
        <strain evidence="6">USBA 82</strain>
    </source>
</reference>